<evidence type="ECO:0000313" key="1">
    <source>
        <dbReference type="EMBL" id="AUD04390.1"/>
    </source>
</evidence>
<proteinExistence type="predicted"/>
<keyword evidence="2" id="KW-1185">Reference proteome</keyword>
<evidence type="ECO:0008006" key="3">
    <source>
        <dbReference type="Google" id="ProtNLM"/>
    </source>
</evidence>
<organism evidence="1 2">
    <name type="scientific">Spirosoma pollinicola</name>
    <dbReference type="NCBI Taxonomy" id="2057025"/>
    <lineage>
        <taxon>Bacteria</taxon>
        <taxon>Pseudomonadati</taxon>
        <taxon>Bacteroidota</taxon>
        <taxon>Cytophagia</taxon>
        <taxon>Cytophagales</taxon>
        <taxon>Cytophagaceae</taxon>
        <taxon>Spirosoma</taxon>
    </lineage>
</organism>
<dbReference type="Pfam" id="PF14076">
    <property type="entry name" value="DUF4258"/>
    <property type="match status" value="1"/>
</dbReference>
<dbReference type="AlphaFoldDB" id="A0A2K8Z3D8"/>
<dbReference type="KEGG" id="spir:CWM47_22625"/>
<protein>
    <recommendedName>
        <fullName evidence="3">DUF4258 domain-containing protein</fullName>
    </recommendedName>
</protein>
<gene>
    <name evidence="1" type="ORF">CWM47_22625</name>
</gene>
<dbReference type="RefSeq" id="WP_100990456.1">
    <property type="nucleotide sequence ID" value="NZ_CP025096.1"/>
</dbReference>
<dbReference type="EMBL" id="CP025096">
    <property type="protein sequence ID" value="AUD04390.1"/>
    <property type="molecule type" value="Genomic_DNA"/>
</dbReference>
<sequence>MNCKKVTYRLHAVEQMFKRNITQPEVDAVINKGETITEYPNDKPYPSVLRLGFVHSRPIHIVVAQDETGECFIVTAYEPSVFIWEADFKTKKR</sequence>
<dbReference type="InterPro" id="IPR025354">
    <property type="entry name" value="DUF4258"/>
</dbReference>
<accession>A0A2K8Z3D8</accession>
<reference evidence="1 2" key="1">
    <citation type="submission" date="2017-11" db="EMBL/GenBank/DDBJ databases">
        <title>Taxonomic description and genome sequences of Spirosoma HA7 sp. nov., isolated from pollen microhabitat of Corylus avellana.</title>
        <authorList>
            <person name="Ambika Manirajan B."/>
            <person name="Suarez C."/>
            <person name="Ratering S."/>
            <person name="Geissler-Plaum R."/>
            <person name="Cardinale M."/>
            <person name="Sylvia S."/>
        </authorList>
    </citation>
    <scope>NUCLEOTIDE SEQUENCE [LARGE SCALE GENOMIC DNA]</scope>
    <source>
        <strain evidence="1 2">HA7</strain>
    </source>
</reference>
<dbReference type="Proteomes" id="UP000232883">
    <property type="component" value="Chromosome"/>
</dbReference>
<name>A0A2K8Z3D8_9BACT</name>
<evidence type="ECO:0000313" key="2">
    <source>
        <dbReference type="Proteomes" id="UP000232883"/>
    </source>
</evidence>